<dbReference type="InterPro" id="IPR035959">
    <property type="entry name" value="RutC-like_sf"/>
</dbReference>
<dbReference type="RefSeq" id="WP_345076660.1">
    <property type="nucleotide sequence ID" value="NZ_BAABFA010000001.1"/>
</dbReference>
<dbReference type="EMBL" id="BAABFA010000001">
    <property type="protein sequence ID" value="GAA4459381.1"/>
    <property type="molecule type" value="Genomic_DNA"/>
</dbReference>
<protein>
    <submittedName>
        <fullName evidence="2">RidA family protein</fullName>
    </submittedName>
</protein>
<comment type="caution">
    <text evidence="2">The sequence shown here is derived from an EMBL/GenBank/DDBJ whole genome shotgun (WGS) entry which is preliminary data.</text>
</comment>
<dbReference type="PANTHER" id="PTHR11803">
    <property type="entry name" value="2-IMINOBUTANOATE/2-IMINOPROPANOATE DEAMINASE RIDA"/>
    <property type="match status" value="1"/>
</dbReference>
<dbReference type="Proteomes" id="UP001500067">
    <property type="component" value="Unassembled WGS sequence"/>
</dbReference>
<dbReference type="PANTHER" id="PTHR11803:SF58">
    <property type="entry name" value="PROTEIN HMF1-RELATED"/>
    <property type="match status" value="1"/>
</dbReference>
<proteinExistence type="inferred from homology"/>
<comment type="similarity">
    <text evidence="1">Belongs to the RutC family.</text>
</comment>
<dbReference type="CDD" id="cd00448">
    <property type="entry name" value="YjgF_YER057c_UK114_family"/>
    <property type="match status" value="1"/>
</dbReference>
<keyword evidence="3" id="KW-1185">Reference proteome</keyword>
<name>A0ABP8N3C5_9BACT</name>
<dbReference type="Gene3D" id="3.30.1330.40">
    <property type="entry name" value="RutC-like"/>
    <property type="match status" value="1"/>
</dbReference>
<dbReference type="InterPro" id="IPR006175">
    <property type="entry name" value="YjgF/YER057c/UK114"/>
</dbReference>
<dbReference type="NCBIfam" id="TIGR00004">
    <property type="entry name" value="Rid family detoxifying hydrolase"/>
    <property type="match status" value="1"/>
</dbReference>
<evidence type="ECO:0000313" key="2">
    <source>
        <dbReference type="EMBL" id="GAA4459381.1"/>
    </source>
</evidence>
<organism evidence="2 3">
    <name type="scientific">Nemorincola caseinilytica</name>
    <dbReference type="NCBI Taxonomy" id="2054315"/>
    <lineage>
        <taxon>Bacteria</taxon>
        <taxon>Pseudomonadati</taxon>
        <taxon>Bacteroidota</taxon>
        <taxon>Chitinophagia</taxon>
        <taxon>Chitinophagales</taxon>
        <taxon>Chitinophagaceae</taxon>
        <taxon>Nemorincola</taxon>
    </lineage>
</organism>
<accession>A0ABP8N3C5</accession>
<gene>
    <name evidence="2" type="ORF">GCM10023093_00280</name>
</gene>
<reference evidence="3" key="1">
    <citation type="journal article" date="2019" name="Int. J. Syst. Evol. Microbiol.">
        <title>The Global Catalogue of Microorganisms (GCM) 10K type strain sequencing project: providing services to taxonomists for standard genome sequencing and annotation.</title>
        <authorList>
            <consortium name="The Broad Institute Genomics Platform"/>
            <consortium name="The Broad Institute Genome Sequencing Center for Infectious Disease"/>
            <person name="Wu L."/>
            <person name="Ma J."/>
        </authorList>
    </citation>
    <scope>NUCLEOTIDE SEQUENCE [LARGE SCALE GENOMIC DNA]</scope>
    <source>
        <strain evidence="3">JCM 32105</strain>
    </source>
</reference>
<dbReference type="InterPro" id="IPR006056">
    <property type="entry name" value="RidA"/>
</dbReference>
<sequence>MEKKIVNTPSAPAPIGPYNQSVKYGNMLFISGQIALDPATGNLVEGDIQAETRQVMTNLQAILKEAGMSFGNVIKTSIFLMDMGQFAQVNEVYGSYFDSSNAPARETVQVAGLPRGVRVEISMIAGE</sequence>
<dbReference type="SUPFAM" id="SSF55298">
    <property type="entry name" value="YjgF-like"/>
    <property type="match status" value="1"/>
</dbReference>
<evidence type="ECO:0000256" key="1">
    <source>
        <dbReference type="ARBA" id="ARBA00010552"/>
    </source>
</evidence>
<evidence type="ECO:0000313" key="3">
    <source>
        <dbReference type="Proteomes" id="UP001500067"/>
    </source>
</evidence>
<dbReference type="Pfam" id="PF01042">
    <property type="entry name" value="Ribonuc_L-PSP"/>
    <property type="match status" value="1"/>
</dbReference>